<organism evidence="13 14">
    <name type="scientific">Jatrophihabitans telluris</name>
    <dbReference type="NCBI Taxonomy" id="2038343"/>
    <lineage>
        <taxon>Bacteria</taxon>
        <taxon>Bacillati</taxon>
        <taxon>Actinomycetota</taxon>
        <taxon>Actinomycetes</taxon>
        <taxon>Jatrophihabitantales</taxon>
        <taxon>Jatrophihabitantaceae</taxon>
        <taxon>Jatrophihabitans</taxon>
    </lineage>
</organism>
<evidence type="ECO:0000256" key="10">
    <source>
        <dbReference type="HAMAP-Rule" id="MF_00595"/>
    </source>
</evidence>
<evidence type="ECO:0000256" key="4">
    <source>
        <dbReference type="ARBA" id="ARBA00012305"/>
    </source>
</evidence>
<reference evidence="13" key="1">
    <citation type="journal article" date="2018" name="Int. J. Syst. Evol. Microbiol.">
        <title>Jatrophihabitans telluris sp. nov., isolated from sediment soil of lava forest wetlands and the emended description of the genus Jatrophihabitans.</title>
        <authorList>
            <person name="Lee K.C."/>
            <person name="Suh M.K."/>
            <person name="Eom M.K."/>
            <person name="Kim K.K."/>
            <person name="Kim J.S."/>
            <person name="Kim D.S."/>
            <person name="Ko S.H."/>
            <person name="Shin Y.K."/>
            <person name="Lee J.S."/>
        </authorList>
    </citation>
    <scope>NUCLEOTIDE SEQUENCE</scope>
    <source>
        <strain evidence="13">N237</strain>
    </source>
</reference>
<evidence type="ECO:0000256" key="8">
    <source>
        <dbReference type="ARBA" id="ARBA00023300"/>
    </source>
</evidence>
<evidence type="ECO:0000313" key="14">
    <source>
        <dbReference type="Proteomes" id="UP001056336"/>
    </source>
</evidence>
<accession>A0ABY4R0C4</accession>
<comment type="catalytic activity">
    <reaction evidence="9 10">
        <text>oxaloacetate + phosphate = phosphoenolpyruvate + hydrogencarbonate</text>
        <dbReference type="Rhea" id="RHEA:28370"/>
        <dbReference type="ChEBI" id="CHEBI:16452"/>
        <dbReference type="ChEBI" id="CHEBI:17544"/>
        <dbReference type="ChEBI" id="CHEBI:43474"/>
        <dbReference type="ChEBI" id="CHEBI:58702"/>
        <dbReference type="EC" id="4.1.1.31"/>
    </reaction>
</comment>
<dbReference type="PRINTS" id="PR00150">
    <property type="entry name" value="PEPCARBXLASE"/>
</dbReference>
<dbReference type="PROSITE" id="PS00781">
    <property type="entry name" value="PEPCASE_1"/>
    <property type="match status" value="1"/>
</dbReference>
<keyword evidence="7 10" id="KW-0456">Lyase</keyword>
<dbReference type="RefSeq" id="WP_249773247.1">
    <property type="nucleotide sequence ID" value="NZ_CP097332.1"/>
</dbReference>
<evidence type="ECO:0000313" key="13">
    <source>
        <dbReference type="EMBL" id="UQX89351.1"/>
    </source>
</evidence>
<proteinExistence type="inferred from homology"/>
<dbReference type="InterPro" id="IPR022805">
    <property type="entry name" value="PEP_COase_bac/pln-type"/>
</dbReference>
<dbReference type="HAMAP" id="MF_00595">
    <property type="entry name" value="PEPcase_type1"/>
    <property type="match status" value="1"/>
</dbReference>
<evidence type="ECO:0000256" key="2">
    <source>
        <dbReference type="ARBA" id="ARBA00003670"/>
    </source>
</evidence>
<evidence type="ECO:0000256" key="5">
    <source>
        <dbReference type="ARBA" id="ARBA00022419"/>
    </source>
</evidence>
<feature type="active site" evidence="10 11">
    <location>
        <position position="156"/>
    </location>
</feature>
<dbReference type="EC" id="4.1.1.31" evidence="4 10"/>
<dbReference type="GO" id="GO:0008964">
    <property type="term" value="F:phosphoenolpyruvate carboxylase activity"/>
    <property type="evidence" value="ECO:0007669"/>
    <property type="project" value="UniProtKB-EC"/>
</dbReference>
<gene>
    <name evidence="10 13" type="primary">ppc</name>
    <name evidence="13" type="ORF">M6D93_04940</name>
</gene>
<dbReference type="PROSITE" id="PS00393">
    <property type="entry name" value="PEPCASE_2"/>
    <property type="match status" value="1"/>
</dbReference>
<dbReference type="PANTHER" id="PTHR30523">
    <property type="entry name" value="PHOSPHOENOLPYRUVATE CARBOXYLASE"/>
    <property type="match status" value="1"/>
</dbReference>
<comment type="cofactor">
    <cofactor evidence="1 10">
        <name>Mg(2+)</name>
        <dbReference type="ChEBI" id="CHEBI:18420"/>
    </cofactor>
</comment>
<evidence type="ECO:0000256" key="3">
    <source>
        <dbReference type="ARBA" id="ARBA00008346"/>
    </source>
</evidence>
<evidence type="ECO:0000256" key="7">
    <source>
        <dbReference type="ARBA" id="ARBA00023239"/>
    </source>
</evidence>
<sequence length="952" mass="104434">MTDPTALEDAVADSLHPDDDAALRRDVRRVGELLGDTLVRQHGQDLLDLVEEVRRLTKYSKDAEDPQAREQARTDVRALLAGLPLDTAAALVRAFSAYFHLANVAEQVHRVRSLAERPATEGWLAKSVTAVAQTDGADALTRAVAELAVRPVFTAHPTEASRRSVLSKLRRLADVLANPTEPGSSQRERQDRELAEIIDLIWQTDELRQHRPTPVDEARNAVYYLQELISETLPDLMVDLAAELKRHGAVLAPDARPLTFGTWIGGDRDGNPNVTAEVTRDVLRMQHHVAARAARGSIDNLIAELSSSSSVVGVSPALIESIDADIAALPELDARLLTVNATEPYRLKLSCIRQKILNTEARVDHETPHVPGRDYLGRGQLLAELALLGRSLRENAGSLIADGLLSRAERTVSVYGLHLATMDIREHAEAHHHAVGQLVDRLVEETWLYADLPRDYRTRLLSKEIASRRPLAQTPPPLDDEAARTFAVFTEIRRALDTYGSDAIESYIISMTMGADDVLAAVVLAREAGLVDVHGTGSAGTPDTPVARIGFVPLLETVDELRKSGQVLDDLLSDPTYRLIVRLRGDVQEVMLGYSDSNKDAGITTSQWEIHKTQRTLRDVAARHGVRLRLFHGRGGTVGRGGGPTYDSILAQPWGVLAGEIKFTEQGEVISDKYSLPDLGRENLELTVAAVLQASALHVSPRQGHEQLANWDRTMEVVSDAAFTAYRRFIDDPGLPEYFLTSTPVEQLGSLNIGSRPSRRPSSGGGLTGLRAIPWVFGWTQSRQIVPGWYGVGSGLQAARQAGFADALSQMLAEWHFFRTFISNVEMTLAKTDLQIASLYVASLVPERLQPLFEKVKTEHARTVEEVLRITGEKELLENQPALKRTFSVRDAYLDPISYAQVDLLSRVRTLTAQTTAAAPNAQPEIGDEIAELQRALLLTINGVAAGLRNTG</sequence>
<evidence type="ECO:0000256" key="12">
    <source>
        <dbReference type="PROSITE-ProRule" id="PRU10112"/>
    </source>
</evidence>
<dbReference type="SUPFAM" id="SSF51621">
    <property type="entry name" value="Phosphoenolpyruvate/pyruvate domain"/>
    <property type="match status" value="1"/>
</dbReference>
<keyword evidence="8 10" id="KW-0120">Carbon dioxide fixation</keyword>
<evidence type="ECO:0000256" key="9">
    <source>
        <dbReference type="ARBA" id="ARBA00048995"/>
    </source>
</evidence>
<keyword evidence="6 10" id="KW-0460">Magnesium</keyword>
<dbReference type="Pfam" id="PF00311">
    <property type="entry name" value="PEPcase"/>
    <property type="match status" value="1"/>
</dbReference>
<dbReference type="Proteomes" id="UP001056336">
    <property type="component" value="Chromosome"/>
</dbReference>
<evidence type="ECO:0000256" key="6">
    <source>
        <dbReference type="ARBA" id="ARBA00022842"/>
    </source>
</evidence>
<name>A0ABY4R0C4_9ACTN</name>
<comment type="subunit">
    <text evidence="10">Homotetramer.</text>
</comment>
<dbReference type="NCBIfam" id="NF000584">
    <property type="entry name" value="PRK00009.1"/>
    <property type="match status" value="1"/>
</dbReference>
<dbReference type="InterPro" id="IPR015813">
    <property type="entry name" value="Pyrv/PenolPyrv_kinase-like_dom"/>
</dbReference>
<evidence type="ECO:0000256" key="11">
    <source>
        <dbReference type="PROSITE-ProRule" id="PRU10111"/>
    </source>
</evidence>
<dbReference type="InterPro" id="IPR021135">
    <property type="entry name" value="PEP_COase"/>
</dbReference>
<dbReference type="InterPro" id="IPR018129">
    <property type="entry name" value="PEP_COase_Lys_AS"/>
</dbReference>
<protein>
    <recommendedName>
        <fullName evidence="5 10">Phosphoenolpyruvate carboxylase</fullName>
        <shortName evidence="10">PEPC</shortName>
        <shortName evidence="10">PEPCase</shortName>
        <ecNumber evidence="4 10">4.1.1.31</ecNumber>
    </recommendedName>
</protein>
<dbReference type="InterPro" id="IPR033129">
    <property type="entry name" value="PEPCASE_His_AS"/>
</dbReference>
<reference evidence="13" key="2">
    <citation type="submission" date="2022-05" db="EMBL/GenBank/DDBJ databases">
        <authorList>
            <person name="Kim J.-S."/>
            <person name="Lee K."/>
            <person name="Suh M."/>
            <person name="Eom M."/>
            <person name="Kim J.-S."/>
            <person name="Kim D.-S."/>
            <person name="Ko S.-H."/>
            <person name="Shin Y."/>
            <person name="Lee J.-S."/>
        </authorList>
    </citation>
    <scope>NUCLEOTIDE SEQUENCE</scope>
    <source>
        <strain evidence="13">N237</strain>
    </source>
</reference>
<keyword evidence="14" id="KW-1185">Reference proteome</keyword>
<comment type="similarity">
    <text evidence="3 10">Belongs to the PEPCase type 1 family.</text>
</comment>
<feature type="active site" evidence="10 12">
    <location>
        <position position="599"/>
    </location>
</feature>
<dbReference type="EMBL" id="CP097332">
    <property type="protein sequence ID" value="UQX89351.1"/>
    <property type="molecule type" value="Genomic_DNA"/>
</dbReference>
<evidence type="ECO:0000256" key="1">
    <source>
        <dbReference type="ARBA" id="ARBA00001946"/>
    </source>
</evidence>
<dbReference type="PANTHER" id="PTHR30523:SF6">
    <property type="entry name" value="PHOSPHOENOLPYRUVATE CARBOXYLASE"/>
    <property type="match status" value="1"/>
</dbReference>
<comment type="function">
    <text evidence="2 10">Forms oxaloacetate, a four-carbon dicarboxylic acid source for the tricarboxylic acid cycle.</text>
</comment>
<dbReference type="Gene3D" id="1.20.1440.90">
    <property type="entry name" value="Phosphoenolpyruvate/pyruvate domain"/>
    <property type="match status" value="1"/>
</dbReference>